<keyword evidence="7 9" id="KW-0472">Membrane</keyword>
<dbReference type="OMA" id="QMMGVWF"/>
<feature type="transmembrane region" description="Helical" evidence="9">
    <location>
        <begin position="345"/>
        <end position="365"/>
    </location>
</feature>
<dbReference type="Proteomes" id="UP000070063">
    <property type="component" value="Unassembled WGS sequence"/>
</dbReference>
<keyword evidence="3 8" id="KW-0813">Transport</keyword>
<dbReference type="InterPro" id="IPR036259">
    <property type="entry name" value="MFS_trans_sf"/>
</dbReference>
<dbReference type="EMBL" id="LRQI01000089">
    <property type="protein sequence ID" value="KXA36664.1"/>
    <property type="molecule type" value="Genomic_DNA"/>
</dbReference>
<dbReference type="Gene3D" id="1.20.1250.20">
    <property type="entry name" value="MFS general substrate transporter like domains"/>
    <property type="match status" value="1"/>
</dbReference>
<feature type="transmembrane region" description="Helical" evidence="9">
    <location>
        <begin position="294"/>
        <end position="311"/>
    </location>
</feature>
<feature type="transmembrane region" description="Helical" evidence="9">
    <location>
        <begin position="162"/>
        <end position="181"/>
    </location>
</feature>
<evidence type="ECO:0000256" key="1">
    <source>
        <dbReference type="ARBA" id="ARBA00004651"/>
    </source>
</evidence>
<evidence type="ECO:0000313" key="11">
    <source>
        <dbReference type="EMBL" id="KXA36664.1"/>
    </source>
</evidence>
<gene>
    <name evidence="13" type="ORF">EQ812_04790</name>
    <name evidence="12" type="ORF">FO454_11700</name>
    <name evidence="11" type="ORF">HMPREF3225_02116</name>
</gene>
<evidence type="ECO:0000313" key="13">
    <source>
        <dbReference type="EMBL" id="TBW73163.1"/>
    </source>
</evidence>
<dbReference type="GO" id="GO:0071916">
    <property type="term" value="F:dipeptide transmembrane transporter activity"/>
    <property type="evidence" value="ECO:0007669"/>
    <property type="project" value="UniProtKB-ARBA"/>
</dbReference>
<accession>A0A133Q1B4</accession>
<dbReference type="EMBL" id="SCHB01000002">
    <property type="protein sequence ID" value="TBW73163.1"/>
    <property type="molecule type" value="Genomic_DNA"/>
</dbReference>
<dbReference type="GeneID" id="58090373"/>
<reference evidence="12 16" key="3">
    <citation type="submission" date="2019-07" db="EMBL/GenBank/DDBJ databases">
        <title>Comparative genome analysis of staphylococcus lugdunensis shows clonal complex-dependent diversity of the putative virulence factor, ess/type vii locus.</title>
        <authorList>
            <person name="Lebeurre J."/>
            <person name="Dahyot S."/>
            <person name="Diene S."/>
            <person name="Paulay A."/>
            <person name="Aubourg M."/>
            <person name="Argemi X."/>
            <person name="Giard J.-C."/>
            <person name="Tournier I."/>
            <person name="Francois P."/>
            <person name="Pestel-Caron M."/>
        </authorList>
    </citation>
    <scope>NUCLEOTIDE SEQUENCE [LARGE SCALE GENOMIC DNA]</scope>
    <source>
        <strain evidence="12 16">SL13</strain>
    </source>
</reference>
<dbReference type="eggNOG" id="COG3104">
    <property type="taxonomic scope" value="Bacteria"/>
</dbReference>
<dbReference type="EMBL" id="CP041722">
    <property type="protein sequence ID" value="QEX39532.1"/>
    <property type="molecule type" value="Genomic_DNA"/>
</dbReference>
<evidence type="ECO:0000259" key="10">
    <source>
        <dbReference type="PROSITE" id="PS50850"/>
    </source>
</evidence>
<dbReference type="InterPro" id="IPR050171">
    <property type="entry name" value="MFS_Transporters"/>
</dbReference>
<dbReference type="Proteomes" id="UP000325462">
    <property type="component" value="Chromosome"/>
</dbReference>
<feature type="domain" description="Major facilitator superfamily (MFS) profile" evidence="10">
    <location>
        <begin position="29"/>
        <end position="497"/>
    </location>
</feature>
<dbReference type="GO" id="GO:0005886">
    <property type="term" value="C:plasma membrane"/>
    <property type="evidence" value="ECO:0007669"/>
    <property type="project" value="UniProtKB-SubCell"/>
</dbReference>
<feature type="transmembrane region" description="Helical" evidence="9">
    <location>
        <begin position="232"/>
        <end position="255"/>
    </location>
</feature>
<feature type="transmembrane region" description="Helical" evidence="9">
    <location>
        <begin position="408"/>
        <end position="431"/>
    </location>
</feature>
<dbReference type="PROSITE" id="PS50850">
    <property type="entry name" value="MFS"/>
    <property type="match status" value="1"/>
</dbReference>
<feature type="transmembrane region" description="Helical" evidence="9">
    <location>
        <begin position="39"/>
        <end position="56"/>
    </location>
</feature>
<dbReference type="STRING" id="28035.B6N84_10440"/>
<dbReference type="Pfam" id="PF00854">
    <property type="entry name" value="PTR2"/>
    <property type="match status" value="1"/>
</dbReference>
<evidence type="ECO:0000256" key="5">
    <source>
        <dbReference type="ARBA" id="ARBA00022692"/>
    </source>
</evidence>
<dbReference type="InterPro" id="IPR005279">
    <property type="entry name" value="Dipep/tripep_permease"/>
</dbReference>
<dbReference type="SUPFAM" id="SSF103473">
    <property type="entry name" value="MFS general substrate transporter"/>
    <property type="match status" value="1"/>
</dbReference>
<reference evidence="11 14" key="1">
    <citation type="submission" date="2016-01" db="EMBL/GenBank/DDBJ databases">
        <authorList>
            <person name="Mitreva M."/>
            <person name="Pepin K.H."/>
            <person name="Mihindukulasuriya K.A."/>
            <person name="Fulton R."/>
            <person name="Fronick C."/>
            <person name="O'Laughlin M."/>
            <person name="Miner T."/>
            <person name="Herter B."/>
            <person name="Rosa B.A."/>
            <person name="Cordes M."/>
            <person name="Tomlinson C."/>
            <person name="Wollam A."/>
            <person name="Palsikar V.B."/>
            <person name="Mardis E.R."/>
            <person name="Wilson R.K."/>
        </authorList>
    </citation>
    <scope>NUCLEOTIDE SEQUENCE [LARGE SCALE GENOMIC DNA]</scope>
    <source>
        <strain evidence="11 14">MJR7738</strain>
    </source>
</reference>
<dbReference type="RefSeq" id="WP_002459752.1">
    <property type="nucleotide sequence ID" value="NZ_AP021848.1"/>
</dbReference>
<keyword evidence="4" id="KW-1003">Cell membrane</keyword>
<dbReference type="InterPro" id="IPR018456">
    <property type="entry name" value="PTR2_symporter_CS"/>
</dbReference>
<comment type="subcellular location">
    <subcellularLocation>
        <location evidence="1">Cell membrane</location>
        <topology evidence="1">Multi-pass membrane protein</topology>
    </subcellularLocation>
    <subcellularLocation>
        <location evidence="8">Membrane</location>
        <topology evidence="8">Multi-pass membrane protein</topology>
    </subcellularLocation>
</comment>
<protein>
    <submittedName>
        <fullName evidence="11">Amino acid/peptide transporter</fullName>
    </submittedName>
    <submittedName>
        <fullName evidence="13">Peptide MFS transporter</fullName>
    </submittedName>
</protein>
<feature type="transmembrane region" description="Helical" evidence="9">
    <location>
        <begin position="99"/>
        <end position="116"/>
    </location>
</feature>
<organism evidence="13 15">
    <name type="scientific">Staphylococcus lugdunensis</name>
    <dbReference type="NCBI Taxonomy" id="28035"/>
    <lineage>
        <taxon>Bacteria</taxon>
        <taxon>Bacillati</taxon>
        <taxon>Bacillota</taxon>
        <taxon>Bacilli</taxon>
        <taxon>Bacillales</taxon>
        <taxon>Staphylococcaceae</taxon>
        <taxon>Staphylococcus</taxon>
    </lineage>
</organism>
<dbReference type="GO" id="GO:0035443">
    <property type="term" value="P:tripeptide transmembrane transport"/>
    <property type="evidence" value="ECO:0007669"/>
    <property type="project" value="UniProtKB-ARBA"/>
</dbReference>
<feature type="transmembrane region" description="Helical" evidence="9">
    <location>
        <begin position="68"/>
        <end position="90"/>
    </location>
</feature>
<dbReference type="GO" id="GO:0015333">
    <property type="term" value="F:peptide:proton symporter activity"/>
    <property type="evidence" value="ECO:0007669"/>
    <property type="project" value="UniProtKB-ARBA"/>
</dbReference>
<evidence type="ECO:0000313" key="16">
    <source>
        <dbReference type="Proteomes" id="UP000325462"/>
    </source>
</evidence>
<dbReference type="PANTHER" id="PTHR23517">
    <property type="entry name" value="RESISTANCE PROTEIN MDTM, PUTATIVE-RELATED-RELATED"/>
    <property type="match status" value="1"/>
</dbReference>
<evidence type="ECO:0000313" key="12">
    <source>
        <dbReference type="EMBL" id="QEX39532.1"/>
    </source>
</evidence>
<keyword evidence="6 9" id="KW-1133">Transmembrane helix</keyword>
<evidence type="ECO:0000256" key="2">
    <source>
        <dbReference type="ARBA" id="ARBA00005982"/>
    </source>
</evidence>
<dbReference type="GO" id="GO:0042937">
    <property type="term" value="F:tripeptide transmembrane transporter activity"/>
    <property type="evidence" value="ECO:0007669"/>
    <property type="project" value="UniProtKB-ARBA"/>
</dbReference>
<evidence type="ECO:0000313" key="14">
    <source>
        <dbReference type="Proteomes" id="UP000070063"/>
    </source>
</evidence>
<comment type="similarity">
    <text evidence="2 8">Belongs to the major facilitator superfamily. Proton-dependent oligopeptide transporter (POT/PTR) (TC 2.A.17) family.</text>
</comment>
<dbReference type="PROSITE" id="PS01023">
    <property type="entry name" value="PTR2_2"/>
    <property type="match status" value="1"/>
</dbReference>
<feature type="transmembrane region" description="Helical" evidence="9">
    <location>
        <begin position="187"/>
        <end position="207"/>
    </location>
</feature>
<sequence length="504" mass="55688">MNNKNYTRQEIVSSVPQKGFFGHPKGLSTLFFTEFWERFSYYGMKAILAYYLYYAVTDGGFGLSQATGLQIVSIYGALIYMSGSIGGWIADRIIGTRHALFYGGILIMFGHILLAIPGNFTLVLIALLLLITGTGLLKPNISTTVGDLYSHDDVRLDGAFTIFYMGINLGSLLAPFITGYLQTRLGFHVGFAAAAVGMFLGLVVYVVTNKRFLGLAGLSVPNPLKKEEIKRLSLMVGSAIIMFAIILIVLQFTGLLSLESFTLIVTIIGIVLPIYIFIYMITNKKTNEVERKRIYSYIPLFITSVAFWMIQEQGSTVLANFADQNTQLSMSKLTNGLIDFQIPAAWAQSLNPIFIVVLAPVFANLWTRLGKHNPSTVHKFALGAIFAGLSYLVMMIPLMSSTELTHPLWLALSFLFITVGELCISPVGLSVTSKLAPKHLSAQMMALWMLSNATAQSINSQTVVFFKRISEQQFFMYSGLFTLIIGVLLFLISPIVIRAMRGVH</sequence>
<dbReference type="NCBIfam" id="TIGR00924">
    <property type="entry name" value="yjdL_sub1_fam"/>
    <property type="match status" value="1"/>
</dbReference>
<dbReference type="FunFam" id="1.20.1250.20:FF:000017">
    <property type="entry name" value="Dipeptide and tripeptide permease A"/>
    <property type="match status" value="1"/>
</dbReference>
<dbReference type="PANTHER" id="PTHR23517:SF15">
    <property type="entry name" value="PROTON-DEPENDENT OLIGOPEPTIDE FAMILY TRANSPORT PROTEIN"/>
    <property type="match status" value="1"/>
</dbReference>
<evidence type="ECO:0000313" key="15">
    <source>
        <dbReference type="Proteomes" id="UP000293637"/>
    </source>
</evidence>
<evidence type="ECO:0000256" key="8">
    <source>
        <dbReference type="RuleBase" id="RU003755"/>
    </source>
</evidence>
<name>A0A133Q1B4_STALU</name>
<dbReference type="InterPro" id="IPR020846">
    <property type="entry name" value="MFS_dom"/>
</dbReference>
<dbReference type="CDD" id="cd17346">
    <property type="entry name" value="MFS_DtpA_like"/>
    <property type="match status" value="1"/>
</dbReference>
<evidence type="ECO:0000256" key="4">
    <source>
        <dbReference type="ARBA" id="ARBA00022475"/>
    </source>
</evidence>
<feature type="transmembrane region" description="Helical" evidence="9">
    <location>
        <begin position="377"/>
        <end position="396"/>
    </location>
</feature>
<dbReference type="Proteomes" id="UP000293637">
    <property type="component" value="Unassembled WGS sequence"/>
</dbReference>
<proteinExistence type="inferred from homology"/>
<dbReference type="InterPro" id="IPR000109">
    <property type="entry name" value="POT_fam"/>
</dbReference>
<evidence type="ECO:0000256" key="9">
    <source>
        <dbReference type="SAM" id="Phobius"/>
    </source>
</evidence>
<dbReference type="AlphaFoldDB" id="A0A133Q1B4"/>
<feature type="transmembrane region" description="Helical" evidence="9">
    <location>
        <begin position="122"/>
        <end position="141"/>
    </location>
</feature>
<evidence type="ECO:0000256" key="3">
    <source>
        <dbReference type="ARBA" id="ARBA00022448"/>
    </source>
</evidence>
<reference evidence="13 15" key="2">
    <citation type="journal article" date="2019" name="Sci. Transl. Med.">
        <title>Quorum sensing between bacterial species on the skin protects against epidermal injury in atopic dermatitis.</title>
        <authorList>
            <person name="Williams M.R."/>
        </authorList>
    </citation>
    <scope>NUCLEOTIDE SEQUENCE [LARGE SCALE GENOMIC DNA]</scope>
    <source>
        <strain evidence="13 15">E7</strain>
    </source>
</reference>
<evidence type="ECO:0000256" key="6">
    <source>
        <dbReference type="ARBA" id="ARBA00022989"/>
    </source>
</evidence>
<evidence type="ECO:0000256" key="7">
    <source>
        <dbReference type="ARBA" id="ARBA00023136"/>
    </source>
</evidence>
<keyword evidence="16" id="KW-1185">Reference proteome</keyword>
<feature type="transmembrane region" description="Helical" evidence="9">
    <location>
        <begin position="474"/>
        <end position="497"/>
    </location>
</feature>
<feature type="transmembrane region" description="Helical" evidence="9">
    <location>
        <begin position="261"/>
        <end position="282"/>
    </location>
</feature>
<keyword evidence="5 8" id="KW-0812">Transmembrane</keyword>